<gene>
    <name evidence="1" type="ORF">IE53DRAFT_386771</name>
</gene>
<sequence>MSASPAQKPRRIVIVGGGIIGSSIAYYLSRVLPKAAAATSAATKASSSTEPSPSSLDSQPRDQSLSVTLLETSSKPAPGASGKAGGFLALDWHGPTTRSLAELSFELHRSLAEKDEGEKKWGYRQVETMQVSFDTSKRSRKRSGLGNGVEDQRLGWLDHEIVTSKSSMGGNGTTAQVNPEDLTHHLVNEAKAQGVEFLFDASATGLDLDASGRVKAVRVEDANSGREHSIKATDVVLAAGPWTGSLITKLFPRNRVPSFLRNATSIDGSRAHSVVIKSSGSLSADCLFTEMAYGEGGRKAGSPEVYCRPDGTAYVCGSSDDEPLPKTVDQVGFDESKTRILKEQASVVSPSALDTIKGSAEVVREQACYLPISNRTGDPIIGGRDGIYVAAGHSCWGITNSLGTGKVIAELLLEGKAKSADIRSLMPK</sequence>
<dbReference type="Proteomes" id="UP000245626">
    <property type="component" value="Unassembled WGS sequence"/>
</dbReference>
<evidence type="ECO:0000313" key="1">
    <source>
        <dbReference type="EMBL" id="PWN50908.1"/>
    </source>
</evidence>
<proteinExistence type="predicted"/>
<accession>A0ACD0NYK9</accession>
<dbReference type="EMBL" id="KZ819887">
    <property type="protein sequence ID" value="PWN50908.1"/>
    <property type="molecule type" value="Genomic_DNA"/>
</dbReference>
<keyword evidence="2" id="KW-1185">Reference proteome</keyword>
<evidence type="ECO:0000313" key="2">
    <source>
        <dbReference type="Proteomes" id="UP000245626"/>
    </source>
</evidence>
<reference evidence="1 2" key="1">
    <citation type="journal article" date="2018" name="Mol. Biol. Evol.">
        <title>Broad Genomic Sampling Reveals a Smut Pathogenic Ancestry of the Fungal Clade Ustilaginomycotina.</title>
        <authorList>
            <person name="Kijpornyongpan T."/>
            <person name="Mondo S.J."/>
            <person name="Barry K."/>
            <person name="Sandor L."/>
            <person name="Lee J."/>
            <person name="Lipzen A."/>
            <person name="Pangilinan J."/>
            <person name="LaButti K."/>
            <person name="Hainaut M."/>
            <person name="Henrissat B."/>
            <person name="Grigoriev I.V."/>
            <person name="Spatafora J.W."/>
            <person name="Aime M.C."/>
        </authorList>
    </citation>
    <scope>NUCLEOTIDE SEQUENCE [LARGE SCALE GENOMIC DNA]</scope>
    <source>
        <strain evidence="1 2">SA 807</strain>
    </source>
</reference>
<protein>
    <submittedName>
        <fullName evidence="1">FAD dependent oxidoreductase</fullName>
    </submittedName>
</protein>
<organism evidence="1 2">
    <name type="scientific">Violaceomyces palustris</name>
    <dbReference type="NCBI Taxonomy" id="1673888"/>
    <lineage>
        <taxon>Eukaryota</taxon>
        <taxon>Fungi</taxon>
        <taxon>Dikarya</taxon>
        <taxon>Basidiomycota</taxon>
        <taxon>Ustilaginomycotina</taxon>
        <taxon>Ustilaginomycetes</taxon>
        <taxon>Violaceomycetales</taxon>
        <taxon>Violaceomycetaceae</taxon>
        <taxon>Violaceomyces</taxon>
    </lineage>
</organism>
<name>A0ACD0NYK9_9BASI</name>